<accession>A0A7G5FI28</accession>
<dbReference type="Proteomes" id="UP000515570">
    <property type="component" value="Chromosome"/>
</dbReference>
<dbReference type="InterPro" id="IPR029044">
    <property type="entry name" value="Nucleotide-diphossugar_trans"/>
</dbReference>
<evidence type="ECO:0000259" key="4">
    <source>
        <dbReference type="Pfam" id="PF00535"/>
    </source>
</evidence>
<reference evidence="5 6" key="1">
    <citation type="submission" date="2020-07" db="EMBL/GenBank/DDBJ databases">
        <title>non toxigenic Corynebacterium sp. nov from a clinical source.</title>
        <authorList>
            <person name="Bernier A.-M."/>
            <person name="Bernard K."/>
        </authorList>
    </citation>
    <scope>NUCLEOTIDE SEQUENCE [LARGE SCALE GENOMIC DNA]</scope>
    <source>
        <strain evidence="6">NML 93-0612</strain>
    </source>
</reference>
<evidence type="ECO:0000313" key="6">
    <source>
        <dbReference type="Proteomes" id="UP000515570"/>
    </source>
</evidence>
<sequence length="272" mass="30147">MPTLSVLVTVYHRIKPAELREALDSLTLQTHPADEVVIVQDGPIGDDLQALIDAFLTSYDGARTIVLARNQGAGPASQAGLSTIDTDFIARLDADDVAYPERFAQQLAFFAAHPDIDVLGTALAEFHDDITNVVGVRTLPETHDELAKYALINSPINNPSVMMRTAVAKAAGGYRDVHHMEDYDLYARLLASGAQLHNLQQPLTYFRSSADVFERRTGKGMFAAERHMQRNLVSYGLISRPRSWFNLVARTAYRLLPAQALRAAYGRLFHRD</sequence>
<keyword evidence="3 5" id="KW-0808">Transferase</keyword>
<dbReference type="SUPFAM" id="SSF53448">
    <property type="entry name" value="Nucleotide-diphospho-sugar transferases"/>
    <property type="match status" value="1"/>
</dbReference>
<evidence type="ECO:0000256" key="1">
    <source>
        <dbReference type="ARBA" id="ARBA00006739"/>
    </source>
</evidence>
<comment type="similarity">
    <text evidence="1">Belongs to the glycosyltransferase 2 family.</text>
</comment>
<evidence type="ECO:0000256" key="2">
    <source>
        <dbReference type="ARBA" id="ARBA00022676"/>
    </source>
</evidence>
<dbReference type="GO" id="GO:0016757">
    <property type="term" value="F:glycosyltransferase activity"/>
    <property type="evidence" value="ECO:0007669"/>
    <property type="project" value="UniProtKB-KW"/>
</dbReference>
<dbReference type="PANTHER" id="PTHR43685:SF5">
    <property type="entry name" value="GLYCOSYLTRANSFERASE EPSE-RELATED"/>
    <property type="match status" value="1"/>
</dbReference>
<name>A0A7G5FI28_9CORY</name>
<dbReference type="PANTHER" id="PTHR43685">
    <property type="entry name" value="GLYCOSYLTRANSFERASE"/>
    <property type="match status" value="1"/>
</dbReference>
<dbReference type="InterPro" id="IPR050834">
    <property type="entry name" value="Glycosyltransf_2"/>
</dbReference>
<evidence type="ECO:0000256" key="3">
    <source>
        <dbReference type="ARBA" id="ARBA00022679"/>
    </source>
</evidence>
<dbReference type="Gene3D" id="3.90.550.10">
    <property type="entry name" value="Spore Coat Polysaccharide Biosynthesis Protein SpsA, Chain A"/>
    <property type="match status" value="1"/>
</dbReference>
<dbReference type="RefSeq" id="WP_182387078.1">
    <property type="nucleotide sequence ID" value="NZ_CP059833.1"/>
</dbReference>
<keyword evidence="2" id="KW-0328">Glycosyltransferase</keyword>
<protein>
    <submittedName>
        <fullName evidence="5">Glycosyltransferase</fullName>
    </submittedName>
</protein>
<feature type="domain" description="Glycosyltransferase 2-like" evidence="4">
    <location>
        <begin position="5"/>
        <end position="133"/>
    </location>
</feature>
<organism evidence="5 6">
    <name type="scientific">Corynebacterium hindlerae</name>
    <dbReference type="NCBI Taxonomy" id="699041"/>
    <lineage>
        <taxon>Bacteria</taxon>
        <taxon>Bacillati</taxon>
        <taxon>Actinomycetota</taxon>
        <taxon>Actinomycetes</taxon>
        <taxon>Mycobacteriales</taxon>
        <taxon>Corynebacteriaceae</taxon>
        <taxon>Corynebacterium</taxon>
    </lineage>
</organism>
<dbReference type="AlphaFoldDB" id="A0A7G5FI28"/>
<evidence type="ECO:0000313" key="5">
    <source>
        <dbReference type="EMBL" id="QMV86269.1"/>
    </source>
</evidence>
<proteinExistence type="inferred from homology"/>
<dbReference type="InterPro" id="IPR001173">
    <property type="entry name" value="Glyco_trans_2-like"/>
</dbReference>
<dbReference type="Pfam" id="PF00535">
    <property type="entry name" value="Glycos_transf_2"/>
    <property type="match status" value="1"/>
</dbReference>
<gene>
    <name evidence="5" type="ORF">HW450_06075</name>
</gene>
<dbReference type="EMBL" id="CP059833">
    <property type="protein sequence ID" value="QMV86269.1"/>
    <property type="molecule type" value="Genomic_DNA"/>
</dbReference>
<keyword evidence="6" id="KW-1185">Reference proteome</keyword>